<proteinExistence type="predicted"/>
<accession>A0A0F9LJZ6</accession>
<comment type="caution">
    <text evidence="1">The sequence shown here is derived from an EMBL/GenBank/DDBJ whole genome shotgun (WGS) entry which is preliminary data.</text>
</comment>
<reference evidence="1" key="1">
    <citation type="journal article" date="2015" name="Nature">
        <title>Complex archaea that bridge the gap between prokaryotes and eukaryotes.</title>
        <authorList>
            <person name="Spang A."/>
            <person name="Saw J.H."/>
            <person name="Jorgensen S.L."/>
            <person name="Zaremba-Niedzwiedzka K."/>
            <person name="Martijn J."/>
            <person name="Lind A.E."/>
            <person name="van Eijk R."/>
            <person name="Schleper C."/>
            <person name="Guy L."/>
            <person name="Ettema T.J."/>
        </authorList>
    </citation>
    <scope>NUCLEOTIDE SEQUENCE</scope>
</reference>
<dbReference type="AlphaFoldDB" id="A0A0F9LJZ6"/>
<dbReference type="EMBL" id="LAZR01007079">
    <property type="protein sequence ID" value="KKM87591.1"/>
    <property type="molecule type" value="Genomic_DNA"/>
</dbReference>
<protein>
    <submittedName>
        <fullName evidence="1">Uncharacterized protein</fullName>
    </submittedName>
</protein>
<name>A0A0F9LJZ6_9ZZZZ</name>
<evidence type="ECO:0000313" key="1">
    <source>
        <dbReference type="EMBL" id="KKM87591.1"/>
    </source>
</evidence>
<sequence length="52" mass="5758">MNILGKIFQVKVSFIGMNKNAVRTYGNPNASFKLIEISVALLTFGVRITVKD</sequence>
<organism evidence="1">
    <name type="scientific">marine sediment metagenome</name>
    <dbReference type="NCBI Taxonomy" id="412755"/>
    <lineage>
        <taxon>unclassified sequences</taxon>
        <taxon>metagenomes</taxon>
        <taxon>ecological metagenomes</taxon>
    </lineage>
</organism>
<gene>
    <name evidence="1" type="ORF">LCGC14_1267280</name>
</gene>